<dbReference type="InterPro" id="IPR018958">
    <property type="entry name" value="Knr4/Smi1-like_dom"/>
</dbReference>
<accession>A0A341FB86</accession>
<dbReference type="AlphaFoldDB" id="A0A341FB86"/>
<evidence type="ECO:0000259" key="1">
    <source>
        <dbReference type="Pfam" id="PF09346"/>
    </source>
</evidence>
<sequence length="123" mass="14612">MNNYLEITGRSHFSYPSDFIETINLTPAIDIEPWWFIVFEEGDVNYWYHTLKKLYPQRELIPFARFNANDDIACFDGRDESGNPEVLIIHAYASEGWELHGTYENFKEWLSEAIQTHSTWEEE</sequence>
<organism evidence="2 3">
    <name type="scientific">Pseudomonas koreensis</name>
    <dbReference type="NCBI Taxonomy" id="198620"/>
    <lineage>
        <taxon>Bacteria</taxon>
        <taxon>Pseudomonadati</taxon>
        <taxon>Pseudomonadota</taxon>
        <taxon>Gammaproteobacteria</taxon>
        <taxon>Pseudomonadales</taxon>
        <taxon>Pseudomonadaceae</taxon>
        <taxon>Pseudomonas</taxon>
    </lineage>
</organism>
<evidence type="ECO:0000313" key="3">
    <source>
        <dbReference type="Proteomes" id="UP000291107"/>
    </source>
</evidence>
<protein>
    <recommendedName>
        <fullName evidence="1">Knr4/Smi1-like domain-containing protein</fullName>
    </recommendedName>
</protein>
<evidence type="ECO:0000313" key="2">
    <source>
        <dbReference type="EMBL" id="RYM38063.1"/>
    </source>
</evidence>
<dbReference type="Pfam" id="PF09346">
    <property type="entry name" value="SMI1_KNR4"/>
    <property type="match status" value="1"/>
</dbReference>
<dbReference type="EMBL" id="SEUB01000010">
    <property type="protein sequence ID" value="RYM38063.1"/>
    <property type="molecule type" value="Genomic_DNA"/>
</dbReference>
<gene>
    <name evidence="2" type="ORF">EVS84_23735</name>
</gene>
<reference evidence="2 3" key="1">
    <citation type="submission" date="2019-02" db="EMBL/GenBank/DDBJ databases">
        <title>Genome of Pseudomonas korensis isolated from heavy metal contaminated environment.</title>
        <authorList>
            <person name="Ayangbenro A.S."/>
            <person name="Babalola O."/>
        </authorList>
    </citation>
    <scope>NUCLEOTIDE SEQUENCE [LARGE SCALE GENOMIC DNA]</scope>
    <source>
        <strain evidence="2 3">AB36</strain>
    </source>
</reference>
<comment type="caution">
    <text evidence="2">The sequence shown here is derived from an EMBL/GenBank/DDBJ whole genome shotgun (WGS) entry which is preliminary data.</text>
</comment>
<dbReference type="Gene3D" id="3.40.1580.10">
    <property type="entry name" value="SMI1/KNR4-like"/>
    <property type="match status" value="1"/>
</dbReference>
<proteinExistence type="predicted"/>
<dbReference type="InterPro" id="IPR037883">
    <property type="entry name" value="Knr4/Smi1-like_sf"/>
</dbReference>
<feature type="domain" description="Knr4/Smi1-like" evidence="1">
    <location>
        <begin position="17"/>
        <end position="111"/>
    </location>
</feature>
<dbReference type="Proteomes" id="UP000291107">
    <property type="component" value="Unassembled WGS sequence"/>
</dbReference>
<dbReference type="RefSeq" id="WP_039764143.1">
    <property type="nucleotide sequence ID" value="NZ_SEUB01000010.1"/>
</dbReference>
<name>A0A341FB86_9PSED</name>
<dbReference type="SUPFAM" id="SSF160631">
    <property type="entry name" value="SMI1/KNR4-like"/>
    <property type="match status" value="1"/>
</dbReference>